<dbReference type="GeneID" id="33353507"/>
<dbReference type="AlphaFoldDB" id="A0A1Z1M3P6"/>
<gene>
    <name evidence="1" type="primary">ConsOrf5</name>
</gene>
<reference evidence="1" key="1">
    <citation type="journal article" date="2017" name="J. Phycol.">
        <title>Analysis of chloroplast genomes and a supermatrix inform reclassification of the Rhodomelaceae (Rhodophyta).</title>
        <authorList>
            <person name="Diaz-Tapia P."/>
            <person name="Maggs C.A."/>
            <person name="West J.A."/>
            <person name="Verbruggen H."/>
        </authorList>
    </citation>
    <scope>NUCLEOTIDE SEQUENCE</scope>
    <source>
        <strain evidence="1">JH1427</strain>
    </source>
</reference>
<evidence type="ECO:0000313" key="1">
    <source>
        <dbReference type="EMBL" id="ARW60384.1"/>
    </source>
</evidence>
<keyword evidence="1" id="KW-0150">Chloroplast</keyword>
<organism evidence="1">
    <name type="scientific">Periphykon beckeri</name>
    <dbReference type="NCBI Taxonomy" id="2006982"/>
    <lineage>
        <taxon>Eukaryota</taxon>
        <taxon>Rhodophyta</taxon>
        <taxon>Florideophyceae</taxon>
        <taxon>Rhodymeniophycidae</taxon>
        <taxon>Ceramiales</taxon>
        <taxon>Rhodomelaceae</taxon>
        <taxon>Periphykon</taxon>
    </lineage>
</organism>
<evidence type="ECO:0008006" key="2">
    <source>
        <dbReference type="Google" id="ProtNLM"/>
    </source>
</evidence>
<accession>A0A1Z1M3P6</accession>
<proteinExistence type="predicted"/>
<keyword evidence="1" id="KW-0934">Plastid</keyword>
<dbReference type="RefSeq" id="YP_009392036.1">
    <property type="nucleotide sequence ID" value="NC_035261.1"/>
</dbReference>
<dbReference type="EMBL" id="MF101413">
    <property type="protein sequence ID" value="ARW60384.1"/>
    <property type="molecule type" value="Genomic_DNA"/>
</dbReference>
<sequence>MITKQIYLASQKYNLAYVYKLQKYLINSIEVKLILINQAIHDIQIYYSRCVDIKFLIKNINKLHILKSLLIQGYVSCNFSQIIIQQIKQSLICLSIKPTWKAKLSKNFIQYVSSTQSNQLLNTYYKKKNTYFLTKMITKKICYCNYICKSVIEWLCHNILFSLQNIRYDNYSVGNSNSFKVQISKPFFFVLSNVMLNDLHWHIFINIRKRNKDHYTNTDIKTTELYSKAMKDRLLKMFNLSLTHLLYRKSKKGFNKINIFNKSYKLIKKIESIYIYNYSSSYNFISTNFSENCNNNINSFIYIIKKKQANKIFDKLQFFYYINNVNHFLNKFSCFCNVRNFYLNF</sequence>
<geneLocation type="chloroplast" evidence="1"/>
<name>A0A1Z1M3P6_9FLOR</name>
<protein>
    <recommendedName>
        <fullName evidence="2">Reverse transcriptase N-terminal domain-containing protein</fullName>
    </recommendedName>
</protein>